<dbReference type="Proteomes" id="UP001596550">
    <property type="component" value="Unassembled WGS sequence"/>
</dbReference>
<evidence type="ECO:0000313" key="1">
    <source>
        <dbReference type="EMBL" id="MFC7345706.1"/>
    </source>
</evidence>
<accession>A0ABW2LT22</accession>
<sequence>MKKLILTAIFLFGLTSCNKSIKTAENNIKEKREAPGSYKDNHGCITSAGQTWSQLQQDCIQVFNKGFRLNPIEYKKDEAVISAFILFNDDQSKLELFLPEDDAPNKTFILNKVNNEIYQDEHYKYDSNKSVLYVNGIEKYKGNVE</sequence>
<reference evidence="2" key="1">
    <citation type="journal article" date="2019" name="Int. J. Syst. Evol. Microbiol.">
        <title>The Global Catalogue of Microorganisms (GCM) 10K type strain sequencing project: providing services to taxonomists for standard genome sequencing and annotation.</title>
        <authorList>
            <consortium name="The Broad Institute Genomics Platform"/>
            <consortium name="The Broad Institute Genome Sequencing Center for Infectious Disease"/>
            <person name="Wu L."/>
            <person name="Ma J."/>
        </authorList>
    </citation>
    <scope>NUCLEOTIDE SEQUENCE [LARGE SCALE GENOMIC DNA]</scope>
    <source>
        <strain evidence="2">CCUG 54781</strain>
    </source>
</reference>
<proteinExistence type="predicted"/>
<name>A0ABW2LT22_9FLAO</name>
<dbReference type="EMBL" id="JBHTCR010000001">
    <property type="protein sequence ID" value="MFC7345706.1"/>
    <property type="molecule type" value="Genomic_DNA"/>
</dbReference>
<keyword evidence="2" id="KW-1185">Reference proteome</keyword>
<protein>
    <recommendedName>
        <fullName evidence="3">Lipoprotein</fullName>
    </recommendedName>
</protein>
<dbReference type="PROSITE" id="PS51257">
    <property type="entry name" value="PROKAR_LIPOPROTEIN"/>
    <property type="match status" value="1"/>
</dbReference>
<comment type="caution">
    <text evidence="1">The sequence shown here is derived from an EMBL/GenBank/DDBJ whole genome shotgun (WGS) entry which is preliminary data.</text>
</comment>
<organism evidence="1 2">
    <name type="scientific">Chryseobacterium zhengzhouense</name>
    <dbReference type="NCBI Taxonomy" id="1636086"/>
    <lineage>
        <taxon>Bacteria</taxon>
        <taxon>Pseudomonadati</taxon>
        <taxon>Bacteroidota</taxon>
        <taxon>Flavobacteriia</taxon>
        <taxon>Flavobacteriales</taxon>
        <taxon>Weeksellaceae</taxon>
        <taxon>Chryseobacterium group</taxon>
        <taxon>Chryseobacterium</taxon>
    </lineage>
</organism>
<evidence type="ECO:0008006" key="3">
    <source>
        <dbReference type="Google" id="ProtNLM"/>
    </source>
</evidence>
<evidence type="ECO:0000313" key="2">
    <source>
        <dbReference type="Proteomes" id="UP001596550"/>
    </source>
</evidence>
<gene>
    <name evidence="1" type="ORF">ACFQO9_03105</name>
</gene>
<dbReference type="RefSeq" id="WP_378173461.1">
    <property type="nucleotide sequence ID" value="NZ_JBHTCR010000001.1"/>
</dbReference>